<evidence type="ECO:0000256" key="1">
    <source>
        <dbReference type="SAM" id="MobiDB-lite"/>
    </source>
</evidence>
<dbReference type="STRING" id="133383.A0A1R0GZZ1"/>
<feature type="region of interest" description="Disordered" evidence="1">
    <location>
        <begin position="621"/>
        <end position="686"/>
    </location>
</feature>
<dbReference type="PANTHER" id="PTHR15237">
    <property type="entry name" value="DNA REPAIR PROTEIN RAD9"/>
    <property type="match status" value="1"/>
</dbReference>
<dbReference type="GO" id="GO:0031573">
    <property type="term" value="P:mitotic intra-S DNA damage checkpoint signaling"/>
    <property type="evidence" value="ECO:0007669"/>
    <property type="project" value="TreeGrafter"/>
</dbReference>
<proteinExistence type="predicted"/>
<dbReference type="Pfam" id="PF04139">
    <property type="entry name" value="Rad9"/>
    <property type="match status" value="1"/>
</dbReference>
<gene>
    <name evidence="2" type="ORF">AYI68_g3483</name>
</gene>
<evidence type="ECO:0000313" key="2">
    <source>
        <dbReference type="EMBL" id="OLY82398.1"/>
    </source>
</evidence>
<feature type="region of interest" description="Disordered" evidence="1">
    <location>
        <begin position="320"/>
        <end position="356"/>
    </location>
</feature>
<evidence type="ECO:0000313" key="3">
    <source>
        <dbReference type="Proteomes" id="UP000187455"/>
    </source>
</evidence>
<sequence length="686" mass="75536">MGTFKLRGATPDKAVDKCIVKIEESTKNNRASSDLGNDDRIISFENRLVVSIHQKAGVVKTYKMIYEETDTLHAIYDKSTCTNRFVIDPRLLKDTISHFPRQLDEISLLMTEENVLVRSWASGALISDSNLTYGDDQSNKNHRSLFGSGGVLAGDANRIMQTELIMESEEFDLFVVESNQKTQTQNSGVPDFLFTELTFGLREFKSILQYAEAANAPLQAFFDNGGDPILISISEDQFDINNGINTNVLSSSRRKKRKDNTNGYYKSNSYNNNTISNEICIEGVNAEFVLATVSDPSLTNSNTSQSSIQSIKRIVRQYAESQALSQNRTRTSPDKLMGNSISQTQTQTQTQPISPSRKIHKLTQQDTNNYSLLEGFLPPSITSKRIVDDSSVQAPFLQNQNVVNQSVKSSERLNISQGEPGISNLHQKGLKNIANDLEKTNQDLGKSASSISNERVGFGADSSNKFFDLASENSISSPRNIQNDPIVQNNSSNSNRQISNVVDTGNNNIQSQSTIDASDSLLRTPNSLNHSYGDRAIELNTNVSNLRPKNSLISKTNKTDNSIDERAAAGEKIPIDSISSDSRNISGSILKKRIESLNISDENIFNGVENNLGFIQSDLTSNGTPSKVFTPRTNPQSVKPVRKRSSFKIFSSDHSSQSEDLSGSEDGAESDLGATPPSSKKLKSLF</sequence>
<feature type="compositionally biased region" description="Low complexity" evidence="1">
    <location>
        <begin position="486"/>
        <end position="502"/>
    </location>
</feature>
<feature type="compositionally biased region" description="Polar residues" evidence="1">
    <location>
        <begin position="475"/>
        <end position="485"/>
    </location>
</feature>
<dbReference type="GO" id="GO:0006281">
    <property type="term" value="P:DNA repair"/>
    <property type="evidence" value="ECO:0007669"/>
    <property type="project" value="TreeGrafter"/>
</dbReference>
<dbReference type="GO" id="GO:0000076">
    <property type="term" value="P:DNA replication checkpoint signaling"/>
    <property type="evidence" value="ECO:0007669"/>
    <property type="project" value="TreeGrafter"/>
</dbReference>
<dbReference type="PANTHER" id="PTHR15237:SF0">
    <property type="entry name" value="CELL CYCLE CHECKPOINT CONTROL PROTEIN"/>
    <property type="match status" value="1"/>
</dbReference>
<dbReference type="Proteomes" id="UP000187455">
    <property type="component" value="Unassembled WGS sequence"/>
</dbReference>
<feature type="compositionally biased region" description="Polar residues" evidence="1">
    <location>
        <begin position="320"/>
        <end position="330"/>
    </location>
</feature>
<dbReference type="InterPro" id="IPR007268">
    <property type="entry name" value="Rad9/Ddc1"/>
</dbReference>
<accession>A0A1R0GZZ1</accession>
<feature type="compositionally biased region" description="Polar residues" evidence="1">
    <location>
        <begin position="621"/>
        <end position="637"/>
    </location>
</feature>
<keyword evidence="3" id="KW-1185">Reference proteome</keyword>
<dbReference type="OrthoDB" id="60092at2759"/>
<dbReference type="AlphaFoldDB" id="A0A1R0GZZ1"/>
<reference evidence="2 3" key="1">
    <citation type="journal article" date="2016" name="Mol. Biol. Evol.">
        <title>Genome-Wide Survey of Gut Fungi (Harpellales) Reveals the First Horizontally Transferred Ubiquitin Gene from a Mosquito Host.</title>
        <authorList>
            <person name="Wang Y."/>
            <person name="White M.M."/>
            <person name="Kvist S."/>
            <person name="Moncalvo J.M."/>
        </authorList>
    </citation>
    <scope>NUCLEOTIDE SEQUENCE [LARGE SCALE GENOMIC DNA]</scope>
    <source>
        <strain evidence="2 3">ALG-7-W6</strain>
    </source>
</reference>
<organism evidence="2 3">
    <name type="scientific">Smittium mucronatum</name>
    <dbReference type="NCBI Taxonomy" id="133383"/>
    <lineage>
        <taxon>Eukaryota</taxon>
        <taxon>Fungi</taxon>
        <taxon>Fungi incertae sedis</taxon>
        <taxon>Zoopagomycota</taxon>
        <taxon>Kickxellomycotina</taxon>
        <taxon>Harpellomycetes</taxon>
        <taxon>Harpellales</taxon>
        <taxon>Legeriomycetaceae</taxon>
        <taxon>Smittium</taxon>
    </lineage>
</organism>
<dbReference type="Gene3D" id="3.70.10.10">
    <property type="match status" value="1"/>
</dbReference>
<feature type="compositionally biased region" description="Low complexity" evidence="1">
    <location>
        <begin position="647"/>
        <end position="661"/>
    </location>
</feature>
<name>A0A1R0GZZ1_9FUNG</name>
<feature type="compositionally biased region" description="Low complexity" evidence="1">
    <location>
        <begin position="340"/>
        <end position="356"/>
    </location>
</feature>
<feature type="region of interest" description="Disordered" evidence="1">
    <location>
        <begin position="475"/>
        <end position="509"/>
    </location>
</feature>
<dbReference type="GO" id="GO:0030896">
    <property type="term" value="C:checkpoint clamp complex"/>
    <property type="evidence" value="ECO:0007669"/>
    <property type="project" value="InterPro"/>
</dbReference>
<dbReference type="GO" id="GO:0071479">
    <property type="term" value="P:cellular response to ionizing radiation"/>
    <property type="evidence" value="ECO:0007669"/>
    <property type="project" value="TreeGrafter"/>
</dbReference>
<comment type="caution">
    <text evidence="2">The sequence shown here is derived from an EMBL/GenBank/DDBJ whole genome shotgun (WGS) entry which is preliminary data.</text>
</comment>
<protein>
    <submittedName>
        <fullName evidence="2">Cell cycle checkpoint control protein RAD9B</fullName>
    </submittedName>
</protein>
<dbReference type="EMBL" id="LSSL01001577">
    <property type="protein sequence ID" value="OLY82398.1"/>
    <property type="molecule type" value="Genomic_DNA"/>
</dbReference>